<evidence type="ECO:0000256" key="2">
    <source>
        <dbReference type="ARBA" id="ARBA00010985"/>
    </source>
</evidence>
<feature type="transmembrane region" description="Helical" evidence="5">
    <location>
        <begin position="161"/>
        <end position="184"/>
    </location>
</feature>
<evidence type="ECO:0000256" key="5">
    <source>
        <dbReference type="SAM" id="Phobius"/>
    </source>
</evidence>
<keyword evidence="5" id="KW-0812">Transmembrane</keyword>
<dbReference type="AlphaFoldDB" id="A0A5C7IKM5"/>
<dbReference type="PANTHER" id="PTHR36049:SF3">
    <property type="match status" value="1"/>
</dbReference>
<comment type="subcellular location">
    <subcellularLocation>
        <location evidence="1">Plastid</location>
    </subcellularLocation>
</comment>
<dbReference type="Proteomes" id="UP000323000">
    <property type="component" value="Chromosome 2"/>
</dbReference>
<evidence type="ECO:0000313" key="6">
    <source>
        <dbReference type="EMBL" id="TXG69758.1"/>
    </source>
</evidence>
<dbReference type="GO" id="GO:0009536">
    <property type="term" value="C:plastid"/>
    <property type="evidence" value="ECO:0007669"/>
    <property type="project" value="UniProtKB-SubCell"/>
</dbReference>
<dbReference type="Pfam" id="PF05421">
    <property type="entry name" value="DUF751"/>
    <property type="match status" value="1"/>
</dbReference>
<evidence type="ECO:0000313" key="7">
    <source>
        <dbReference type="Proteomes" id="UP000323000"/>
    </source>
</evidence>
<dbReference type="EMBL" id="VAHF01000002">
    <property type="protein sequence ID" value="TXG69758.1"/>
    <property type="molecule type" value="Genomic_DNA"/>
</dbReference>
<dbReference type="PANTHER" id="PTHR36049">
    <property type="entry name" value="TRANSMEMBRANE PROTEIN"/>
    <property type="match status" value="1"/>
</dbReference>
<keyword evidence="4" id="KW-0934">Plastid</keyword>
<feature type="transmembrane region" description="Helical" evidence="5">
    <location>
        <begin position="88"/>
        <end position="106"/>
    </location>
</feature>
<evidence type="ECO:0000256" key="1">
    <source>
        <dbReference type="ARBA" id="ARBA00004474"/>
    </source>
</evidence>
<sequence length="193" mass="21613">MKTSSSSLMKSQFHLTRIITTNPSFLIIPTTTTSYLKHLPPQQSARLSVISRQTPKTRDIIKSRPLNVLIESKRDIFRVVPDGFGRRFVDVGAVSIGFVLLLMGFVDEQKALAFGPEGPMVEEFWENVRRYGLYALTVSTGALYTILLPIFELLKNPISALLLVVILGGSFFIISQVLSAMVGVTEFSYDYQY</sequence>
<dbReference type="OrthoDB" id="1900844at2759"/>
<feature type="transmembrane region" description="Helical" evidence="5">
    <location>
        <begin position="131"/>
        <end position="154"/>
    </location>
</feature>
<protein>
    <recommendedName>
        <fullName evidence="3">Uncharacterized protein ycf33</fullName>
    </recommendedName>
</protein>
<comment type="similarity">
    <text evidence="2">Belongs to the ycf33 family.</text>
</comment>
<gene>
    <name evidence="6" type="ORF">EZV62_004693</name>
</gene>
<evidence type="ECO:0000256" key="3">
    <source>
        <dbReference type="ARBA" id="ARBA00021584"/>
    </source>
</evidence>
<reference evidence="7" key="1">
    <citation type="journal article" date="2019" name="Gigascience">
        <title>De novo genome assembly of the endangered Acer yangbiense, a plant species with extremely small populations endemic to Yunnan Province, China.</title>
        <authorList>
            <person name="Yang J."/>
            <person name="Wariss H.M."/>
            <person name="Tao L."/>
            <person name="Zhang R."/>
            <person name="Yun Q."/>
            <person name="Hollingsworth P."/>
            <person name="Dao Z."/>
            <person name="Luo G."/>
            <person name="Guo H."/>
            <person name="Ma Y."/>
            <person name="Sun W."/>
        </authorList>
    </citation>
    <scope>NUCLEOTIDE SEQUENCE [LARGE SCALE GENOMIC DNA]</scope>
    <source>
        <strain evidence="7">cv. Malutang</strain>
    </source>
</reference>
<dbReference type="InterPro" id="IPR008470">
    <property type="entry name" value="Uncharacterised_Ycf33"/>
</dbReference>
<keyword evidence="5" id="KW-1133">Transmembrane helix</keyword>
<evidence type="ECO:0000256" key="4">
    <source>
        <dbReference type="ARBA" id="ARBA00022640"/>
    </source>
</evidence>
<name>A0A5C7IKM5_9ROSI</name>
<keyword evidence="7" id="KW-1185">Reference proteome</keyword>
<comment type="caution">
    <text evidence="6">The sequence shown here is derived from an EMBL/GenBank/DDBJ whole genome shotgun (WGS) entry which is preliminary data.</text>
</comment>
<accession>A0A5C7IKM5</accession>
<proteinExistence type="inferred from homology"/>
<organism evidence="6 7">
    <name type="scientific">Acer yangbiense</name>
    <dbReference type="NCBI Taxonomy" id="1000413"/>
    <lineage>
        <taxon>Eukaryota</taxon>
        <taxon>Viridiplantae</taxon>
        <taxon>Streptophyta</taxon>
        <taxon>Embryophyta</taxon>
        <taxon>Tracheophyta</taxon>
        <taxon>Spermatophyta</taxon>
        <taxon>Magnoliopsida</taxon>
        <taxon>eudicotyledons</taxon>
        <taxon>Gunneridae</taxon>
        <taxon>Pentapetalae</taxon>
        <taxon>rosids</taxon>
        <taxon>malvids</taxon>
        <taxon>Sapindales</taxon>
        <taxon>Sapindaceae</taxon>
        <taxon>Hippocastanoideae</taxon>
        <taxon>Acereae</taxon>
        <taxon>Acer</taxon>
    </lineage>
</organism>
<keyword evidence="5" id="KW-0472">Membrane</keyword>